<reference evidence="19 20" key="1">
    <citation type="submission" date="2016-06" db="EMBL/GenBank/DDBJ databases">
        <title>Genome sequence of Clostridium acetireducens DSM 10703.</title>
        <authorList>
            <person name="Poehlein A."/>
            <person name="Fluechter S."/>
            <person name="Duerre P."/>
            <person name="Daniel R."/>
        </authorList>
    </citation>
    <scope>NUCLEOTIDE SEQUENCE [LARGE SCALE GENOMIC DNA]</scope>
    <source>
        <strain evidence="19 20">DSM 10703</strain>
    </source>
</reference>
<dbReference type="Pfam" id="PF07943">
    <property type="entry name" value="PBP5_C"/>
    <property type="match status" value="1"/>
</dbReference>
<evidence type="ECO:0000256" key="11">
    <source>
        <dbReference type="ARBA" id="ARBA00034000"/>
    </source>
</evidence>
<gene>
    <name evidence="19" type="primary">dacB_2</name>
    <name evidence="19" type="ORF">CLOACE_03960</name>
</gene>
<keyword evidence="20" id="KW-1185">Reference proteome</keyword>
<name>A0A1E8F191_9CLOT</name>
<evidence type="ECO:0000313" key="19">
    <source>
        <dbReference type="EMBL" id="OFI07205.1"/>
    </source>
</evidence>
<feature type="domain" description="Peptidase S11 D-Ala-D-Ala carboxypeptidase A C-terminal" evidence="18">
    <location>
        <begin position="277"/>
        <end position="364"/>
    </location>
</feature>
<dbReference type="OrthoDB" id="9791132at2"/>
<comment type="pathway">
    <text evidence="1">Cell wall biogenesis; peptidoglycan biosynthesis.</text>
</comment>
<dbReference type="PANTHER" id="PTHR21581">
    <property type="entry name" value="D-ALANYL-D-ALANINE CARBOXYPEPTIDASE"/>
    <property type="match status" value="1"/>
</dbReference>
<evidence type="ECO:0000256" key="5">
    <source>
        <dbReference type="ARBA" id="ARBA00022670"/>
    </source>
</evidence>
<dbReference type="InterPro" id="IPR018044">
    <property type="entry name" value="Peptidase_S11"/>
</dbReference>
<dbReference type="AlphaFoldDB" id="A0A1E8F191"/>
<feature type="signal peptide" evidence="16">
    <location>
        <begin position="1"/>
        <end position="24"/>
    </location>
</feature>
<organism evidence="19 20">
    <name type="scientific">Clostridium acetireducens DSM 10703</name>
    <dbReference type="NCBI Taxonomy" id="1121290"/>
    <lineage>
        <taxon>Bacteria</taxon>
        <taxon>Bacillati</taxon>
        <taxon>Bacillota</taxon>
        <taxon>Clostridia</taxon>
        <taxon>Eubacteriales</taxon>
        <taxon>Clostridiaceae</taxon>
        <taxon>Clostridium</taxon>
    </lineage>
</organism>
<evidence type="ECO:0000256" key="9">
    <source>
        <dbReference type="ARBA" id="ARBA00022984"/>
    </source>
</evidence>
<dbReference type="RefSeq" id="WP_070109367.1">
    <property type="nucleotide sequence ID" value="NZ_LZFO01000004.1"/>
</dbReference>
<dbReference type="InterPro" id="IPR012338">
    <property type="entry name" value="Beta-lactam/transpept-like"/>
</dbReference>
<evidence type="ECO:0000256" key="14">
    <source>
        <dbReference type="RuleBase" id="RU004016"/>
    </source>
</evidence>
<keyword evidence="6 16" id="KW-0732">Signal</keyword>
<keyword evidence="4 19" id="KW-0121">Carboxypeptidase</keyword>
<keyword evidence="15" id="KW-0812">Transmembrane</keyword>
<dbReference type="GO" id="GO:0006508">
    <property type="term" value="P:proteolysis"/>
    <property type="evidence" value="ECO:0007669"/>
    <property type="project" value="UniProtKB-KW"/>
</dbReference>
<dbReference type="EMBL" id="LZFO01000004">
    <property type="protein sequence ID" value="OFI07205.1"/>
    <property type="molecule type" value="Genomic_DNA"/>
</dbReference>
<keyword evidence="10" id="KW-0961">Cell wall biogenesis/degradation</keyword>
<evidence type="ECO:0000256" key="4">
    <source>
        <dbReference type="ARBA" id="ARBA00022645"/>
    </source>
</evidence>
<dbReference type="Gene3D" id="3.40.710.10">
    <property type="entry name" value="DD-peptidase/beta-lactamase superfamily"/>
    <property type="match status" value="1"/>
</dbReference>
<feature type="transmembrane region" description="Helical" evidence="15">
    <location>
        <begin position="380"/>
        <end position="398"/>
    </location>
</feature>
<keyword evidence="15" id="KW-1133">Transmembrane helix</keyword>
<comment type="catalytic activity">
    <reaction evidence="11">
        <text>Preferential cleavage: (Ac)2-L-Lys-D-Ala-|-D-Ala. Also transpeptidation of peptidyl-alanyl moieties that are N-acyl substituents of D-alanine.</text>
        <dbReference type="EC" id="3.4.16.4"/>
    </reaction>
</comment>
<evidence type="ECO:0000256" key="2">
    <source>
        <dbReference type="ARBA" id="ARBA00007164"/>
    </source>
</evidence>
<keyword evidence="9" id="KW-0573">Peptidoglycan synthesis</keyword>
<evidence type="ECO:0000256" key="13">
    <source>
        <dbReference type="PIRSR" id="PIRSR618044-2"/>
    </source>
</evidence>
<keyword evidence="15" id="KW-0472">Membrane</keyword>
<feature type="domain" description="Peptidase S11 D-alanyl-D-alanine carboxypeptidase A N-terminal" evidence="17">
    <location>
        <begin position="28"/>
        <end position="256"/>
    </location>
</feature>
<dbReference type="PRINTS" id="PR00725">
    <property type="entry name" value="DADACBPTASE1"/>
</dbReference>
<keyword evidence="8" id="KW-0133">Cell shape</keyword>
<sequence>MKKTKVILTIFILSICLFPFSVFAQSVEPKVSADSAVLMDATTGEILYSKNADKAYPPASTTKIMTALLTLERCSLDDTVTIGKTPPLAEGSKIYLIEGEKLKVRDLLYALLLESANDSAEALAEHISGNISSFAKEMNSRAKELGCENTNFVNPSGLYNPNHKISSKDLALIMRELMKHQEYSQIAKSLNYTIKPSNKSKEPRYIWNKNKLVIKGSKYYLEDCEGGKTGYTIQSQHSYVASACRNNHRIIVALVHDKNKTFFEDSFELFNYGFNNFELVRLCSKGEVITKYTNENLNIPLVAAEDFYYIRKKENCKSPNFVLSRGGTSLASKSFKSGDTVLNANIVIDNKSIGTIKLNSGKDHKINSVKQTMLSFSNNTIIYLIPIALLLLLTAGYLHKKMN</sequence>
<feature type="active site" description="Acyl-ester intermediate" evidence="12">
    <location>
        <position position="60"/>
    </location>
</feature>
<evidence type="ECO:0000256" key="1">
    <source>
        <dbReference type="ARBA" id="ARBA00004752"/>
    </source>
</evidence>
<evidence type="ECO:0000313" key="20">
    <source>
        <dbReference type="Proteomes" id="UP000175744"/>
    </source>
</evidence>
<evidence type="ECO:0000256" key="6">
    <source>
        <dbReference type="ARBA" id="ARBA00022729"/>
    </source>
</evidence>
<dbReference type="EC" id="3.4.16.4" evidence="3"/>
<dbReference type="GO" id="GO:0008360">
    <property type="term" value="P:regulation of cell shape"/>
    <property type="evidence" value="ECO:0007669"/>
    <property type="project" value="UniProtKB-KW"/>
</dbReference>
<evidence type="ECO:0000259" key="18">
    <source>
        <dbReference type="Pfam" id="PF07943"/>
    </source>
</evidence>
<evidence type="ECO:0000256" key="16">
    <source>
        <dbReference type="SAM" id="SignalP"/>
    </source>
</evidence>
<dbReference type="InterPro" id="IPR012907">
    <property type="entry name" value="Peptidase_S11_C"/>
</dbReference>
<dbReference type="STRING" id="1121290.CLAOCE_03960"/>
<protein>
    <recommendedName>
        <fullName evidence="3">serine-type D-Ala-D-Ala carboxypeptidase</fullName>
        <ecNumber evidence="3">3.4.16.4</ecNumber>
    </recommendedName>
</protein>
<keyword evidence="5" id="KW-0645">Protease</keyword>
<evidence type="ECO:0000256" key="3">
    <source>
        <dbReference type="ARBA" id="ARBA00012448"/>
    </source>
</evidence>
<dbReference type="UniPathway" id="UPA00219"/>
<evidence type="ECO:0000256" key="12">
    <source>
        <dbReference type="PIRSR" id="PIRSR618044-1"/>
    </source>
</evidence>
<keyword evidence="7 19" id="KW-0378">Hydrolase</keyword>
<feature type="active site" description="Proton acceptor" evidence="12">
    <location>
        <position position="63"/>
    </location>
</feature>
<evidence type="ECO:0000256" key="8">
    <source>
        <dbReference type="ARBA" id="ARBA00022960"/>
    </source>
</evidence>
<dbReference type="GO" id="GO:0071555">
    <property type="term" value="P:cell wall organization"/>
    <property type="evidence" value="ECO:0007669"/>
    <property type="project" value="UniProtKB-KW"/>
</dbReference>
<dbReference type="Proteomes" id="UP000175744">
    <property type="component" value="Unassembled WGS sequence"/>
</dbReference>
<feature type="chain" id="PRO_5009213742" description="serine-type D-Ala-D-Ala carboxypeptidase" evidence="16">
    <location>
        <begin position="25"/>
        <end position="403"/>
    </location>
</feature>
<evidence type="ECO:0000256" key="7">
    <source>
        <dbReference type="ARBA" id="ARBA00022801"/>
    </source>
</evidence>
<feature type="active site" evidence="12">
    <location>
        <position position="115"/>
    </location>
</feature>
<feature type="binding site" evidence="13">
    <location>
        <position position="228"/>
    </location>
    <ligand>
        <name>substrate</name>
    </ligand>
</feature>
<dbReference type="PATRIC" id="fig|1121290.3.peg.402"/>
<dbReference type="SUPFAM" id="SSF56601">
    <property type="entry name" value="beta-lactamase/transpeptidase-like"/>
    <property type="match status" value="1"/>
</dbReference>
<dbReference type="GO" id="GO:0009002">
    <property type="term" value="F:serine-type D-Ala-D-Ala carboxypeptidase activity"/>
    <property type="evidence" value="ECO:0007669"/>
    <property type="project" value="UniProtKB-EC"/>
</dbReference>
<evidence type="ECO:0000256" key="10">
    <source>
        <dbReference type="ARBA" id="ARBA00023316"/>
    </source>
</evidence>
<dbReference type="Pfam" id="PF00768">
    <property type="entry name" value="Peptidase_S11"/>
    <property type="match status" value="1"/>
</dbReference>
<comment type="similarity">
    <text evidence="2 14">Belongs to the peptidase S11 family.</text>
</comment>
<evidence type="ECO:0000256" key="15">
    <source>
        <dbReference type="SAM" id="Phobius"/>
    </source>
</evidence>
<dbReference type="InterPro" id="IPR001967">
    <property type="entry name" value="Peptidase_S11_N"/>
</dbReference>
<evidence type="ECO:0000259" key="17">
    <source>
        <dbReference type="Pfam" id="PF00768"/>
    </source>
</evidence>
<dbReference type="PANTHER" id="PTHR21581:SF33">
    <property type="entry name" value="D-ALANYL-D-ALANINE CARBOXYPEPTIDASE DACB"/>
    <property type="match status" value="1"/>
</dbReference>
<dbReference type="GO" id="GO:0009252">
    <property type="term" value="P:peptidoglycan biosynthetic process"/>
    <property type="evidence" value="ECO:0007669"/>
    <property type="project" value="UniProtKB-UniPathway"/>
</dbReference>
<comment type="caution">
    <text evidence="19">The sequence shown here is derived from an EMBL/GenBank/DDBJ whole genome shotgun (WGS) entry which is preliminary data.</text>
</comment>
<proteinExistence type="inferred from homology"/>
<accession>A0A1E8F191</accession>